<gene>
    <name evidence="3" type="ORF">MJA45_06770</name>
</gene>
<dbReference type="RefSeq" id="WP_315606508.1">
    <property type="nucleotide sequence ID" value="NZ_CP130318.1"/>
</dbReference>
<evidence type="ECO:0000313" key="4">
    <source>
        <dbReference type="Proteomes" id="UP001305702"/>
    </source>
</evidence>
<evidence type="ECO:0000256" key="1">
    <source>
        <dbReference type="SAM" id="MobiDB-lite"/>
    </source>
</evidence>
<dbReference type="KEGG" id="paun:MJA45_06770"/>
<name>A0AA96RER1_9BACL</name>
<accession>A0AA96RER1</accession>
<evidence type="ECO:0000313" key="3">
    <source>
        <dbReference type="EMBL" id="WNQ12730.1"/>
    </source>
</evidence>
<proteinExistence type="predicted"/>
<feature type="region of interest" description="Disordered" evidence="1">
    <location>
        <begin position="181"/>
        <end position="203"/>
    </location>
</feature>
<dbReference type="AlphaFoldDB" id="A0AA96RER1"/>
<organism evidence="3 4">
    <name type="scientific">Paenibacillus aurantius</name>
    <dbReference type="NCBI Taxonomy" id="2918900"/>
    <lineage>
        <taxon>Bacteria</taxon>
        <taxon>Bacillati</taxon>
        <taxon>Bacillota</taxon>
        <taxon>Bacilli</taxon>
        <taxon>Bacillales</taxon>
        <taxon>Paenibacillaceae</taxon>
        <taxon>Paenibacillus</taxon>
    </lineage>
</organism>
<dbReference type="SUPFAM" id="SSF46785">
    <property type="entry name" value="Winged helix' DNA-binding domain"/>
    <property type="match status" value="1"/>
</dbReference>
<dbReference type="EMBL" id="CP130318">
    <property type="protein sequence ID" value="WNQ12730.1"/>
    <property type="molecule type" value="Genomic_DNA"/>
</dbReference>
<dbReference type="PANTHER" id="PTHR43252:SF7">
    <property type="entry name" value="TRANSCRIPTIONAL REGULATOR YQJI"/>
    <property type="match status" value="1"/>
</dbReference>
<protein>
    <submittedName>
        <fullName evidence="3">Helix-turn-helix transcriptional regulator</fullName>
    </submittedName>
</protein>
<dbReference type="Gene3D" id="1.10.10.10">
    <property type="entry name" value="Winged helix-like DNA-binding domain superfamily/Winged helix DNA-binding domain"/>
    <property type="match status" value="1"/>
</dbReference>
<keyword evidence="4" id="KW-1185">Reference proteome</keyword>
<reference evidence="3 4" key="1">
    <citation type="submission" date="2022-02" db="EMBL/GenBank/DDBJ databases">
        <title>Paenibacillus sp. MBLB1776 Whole Genome Shotgun Sequencing.</title>
        <authorList>
            <person name="Hwang C.Y."/>
            <person name="Cho E.-S."/>
            <person name="Seo M.-J."/>
        </authorList>
    </citation>
    <scope>NUCLEOTIDE SEQUENCE [LARGE SCALE GENOMIC DNA]</scope>
    <source>
        <strain evidence="3 4">MBLB1776</strain>
    </source>
</reference>
<feature type="compositionally biased region" description="Acidic residues" evidence="1">
    <location>
        <begin position="192"/>
        <end position="203"/>
    </location>
</feature>
<evidence type="ECO:0000259" key="2">
    <source>
        <dbReference type="Pfam" id="PF03551"/>
    </source>
</evidence>
<dbReference type="Proteomes" id="UP001305702">
    <property type="component" value="Chromosome"/>
</dbReference>
<sequence>MTMKLVILGLLMEGDRHPYEIRQTMKERRMGNYMKIQDGSLYYAIDQLRREERVEAVELVKEPGRPDKTIYRITEAGRELFQELLLAQVEEAGFGIHPLSAALAFAKHGDPELLAEAFERKIGLFRAKAEEMRGLYEEHRLTVPRSVLHLMWGGYERARTELRWLERLAADARAGRLQERGRPLEFVPSSLDGEEPPEEADGL</sequence>
<feature type="domain" description="Transcription regulator PadR N-terminal" evidence="2">
    <location>
        <begin position="7"/>
        <end position="82"/>
    </location>
</feature>
<dbReference type="InterPro" id="IPR005149">
    <property type="entry name" value="Tscrpt_reg_PadR_N"/>
</dbReference>
<dbReference type="InterPro" id="IPR036390">
    <property type="entry name" value="WH_DNA-bd_sf"/>
</dbReference>
<dbReference type="InterPro" id="IPR036388">
    <property type="entry name" value="WH-like_DNA-bd_sf"/>
</dbReference>
<dbReference type="PANTHER" id="PTHR43252">
    <property type="entry name" value="TRANSCRIPTIONAL REGULATOR YQJI"/>
    <property type="match status" value="1"/>
</dbReference>
<dbReference type="Pfam" id="PF03551">
    <property type="entry name" value="PadR"/>
    <property type="match status" value="1"/>
</dbReference>